<protein>
    <recommendedName>
        <fullName evidence="2">DH domain-containing protein</fullName>
    </recommendedName>
</protein>
<dbReference type="InParanoid" id="A0A286U5T3"/>
<feature type="compositionally biased region" description="Basic and acidic residues" evidence="1">
    <location>
        <begin position="75"/>
        <end position="93"/>
    </location>
</feature>
<feature type="region of interest" description="Disordered" evidence="1">
    <location>
        <begin position="542"/>
        <end position="565"/>
    </location>
</feature>
<feature type="region of interest" description="Disordered" evidence="1">
    <location>
        <begin position="1321"/>
        <end position="1344"/>
    </location>
</feature>
<feature type="compositionally biased region" description="Basic residues" evidence="1">
    <location>
        <begin position="1"/>
        <end position="10"/>
    </location>
</feature>
<dbReference type="OrthoDB" id="1716625at2759"/>
<dbReference type="EMBL" id="NBII01000011">
    <property type="protein sequence ID" value="PAV14917.1"/>
    <property type="molecule type" value="Genomic_DNA"/>
</dbReference>
<feature type="compositionally biased region" description="Polar residues" evidence="1">
    <location>
        <begin position="19"/>
        <end position="34"/>
    </location>
</feature>
<feature type="region of interest" description="Disordered" evidence="1">
    <location>
        <begin position="710"/>
        <end position="736"/>
    </location>
</feature>
<proteinExistence type="predicted"/>
<dbReference type="Gene3D" id="1.20.900.10">
    <property type="entry name" value="Dbl homology (DH) domain"/>
    <property type="match status" value="1"/>
</dbReference>
<dbReference type="InterPro" id="IPR000219">
    <property type="entry name" value="DH_dom"/>
</dbReference>
<feature type="compositionally biased region" description="Basic and acidic residues" evidence="1">
    <location>
        <begin position="543"/>
        <end position="560"/>
    </location>
</feature>
<sequence>MHHALSRKSSLRTVVPPEKSSTPKTPLVESNKSLRTSRRSEKSFTSANKHVENNTNQALVQDKRDPQKRVNYSPDENKKLEEYRKREPSSEKRTRTRTTSTSGLKLKNRSEETQYHCSEYSKLEQESTGLGFHTADQGVRIQYASSYQDTGKPLQRRVSWGRRKIHELPEQETECKRASALGLPCLEKELLPSLRDTVDKMTNDNNLPMRLNQTSVFKLSQDQGRSAIVSEMSQKAISRPAETRSIIRHDSKKYKGRHYVPGEMNFSSKSGDEADAEPQSKYNQFAKKIKPGLRSLGASYSRHRQHEYTTEADVEDSESSLSTPRLCSISRAVSPHMDHSTPTGASPYIPSPRLGENRSSPNMRAKSPRIVQDDKTSGHYASGQHSRSHTSRSIHLSDKLSHSTKLPIVNYSESGDTCKRSKSREGTPRLGKLNSQRQNGGYFDDSKSGEQSKAGQSVGRVSAQSSPFQPSPRQDESSRRLYYNTNVSSRVYDSQATRDFSRDNIKRLESDVVVGVQASDDSRIRRKNELVDLVDGLGLDPRVANDDRPKNQGTKLKETTSSETGLASTRYLLATPKSRHNDPGLDVKDEKLLRPDNHATDFNRDSILMLNAERQKEAFGIPPSKSNLSEDAGSLSLVESSTSIKNMLFESEYEENTGDLELSMGAERLFQTLAIGAGPPQTERIHMKKKRVSWRSSMIEAERYLSESMPPVITPSSSSSSIYNEDVPERPWQKRDQDTERLQNINGNYLKSSWKKTLPSSAYMSLKERYGEQEMLRQEVIWDLCETENTFCKSLRTALKVYVHPLLGKNRTWVTGLPSNFTQLMDWLDDIYQLHAQINSSLRHARSKQYPVILKIAETLRPFVPRLEVYQPFIVRLDEIVDEISSIIEDPQNELGEFFRIQSVNNECNGLSLCSTLWLPLTRLGKFLKYFNELWLLTPRTHVDHLPAFSLLHSTTMVIRVMREVKIREEEYIFVKDLISRIHGLPESVHIQLAQRERKLIAHGPIQRLHFSEHLKQSLNEGPDRFLQASQEKNRQCSRTETSRRMTIRKATSLDSLLSDAPSMTSLSSAASNYSLDGDAILKSYNIHFKGSRFSGNSYVGHERAKSSHLYAFIFNDLAIFTSPIFNKQDATMSGSQGNWEILEDIGICRVLSLSDHSGKLGYDHLIGVHVLPLDIEHLDKGVPPDTTVSSLYLDLPEKFTQISKLNESRRRWRSAFEQCCNHTLHSLSFPAHSGHYLTQGPAFEAEDGATQGIISILASGLPLPKSPSLQMIENRGGEVKDNTLREREERGWWVLRFQQTLKEMQRNSLYLNLVPKPLPIRTTPTSRKTVSSRRRLRLGGDTK</sequence>
<feature type="region of interest" description="Disordered" evidence="1">
    <location>
        <begin position="1"/>
        <end position="115"/>
    </location>
</feature>
<comment type="caution">
    <text evidence="3">The sequence shown here is derived from an EMBL/GenBank/DDBJ whole genome shotgun (WGS) entry which is preliminary data.</text>
</comment>
<dbReference type="Proteomes" id="UP000217199">
    <property type="component" value="Unassembled WGS sequence"/>
</dbReference>
<dbReference type="SMART" id="SM00325">
    <property type="entry name" value="RhoGEF"/>
    <property type="match status" value="1"/>
</dbReference>
<evidence type="ECO:0000259" key="2">
    <source>
        <dbReference type="PROSITE" id="PS50010"/>
    </source>
</evidence>
<feature type="compositionally biased region" description="Polar residues" evidence="1">
    <location>
        <begin position="43"/>
        <end position="59"/>
    </location>
</feature>
<feature type="region of interest" description="Disordered" evidence="1">
    <location>
        <begin position="257"/>
        <end position="279"/>
    </location>
</feature>
<reference evidence="3 4" key="1">
    <citation type="journal article" date="2017" name="Mol. Ecol.">
        <title>Comparative and population genomic landscape of Phellinus noxius: A hypervariable fungus causing root rot in trees.</title>
        <authorList>
            <person name="Chung C.L."/>
            <person name="Lee T.J."/>
            <person name="Akiba M."/>
            <person name="Lee H.H."/>
            <person name="Kuo T.H."/>
            <person name="Liu D."/>
            <person name="Ke H.M."/>
            <person name="Yokoi T."/>
            <person name="Roa M.B."/>
            <person name="Lu M.J."/>
            <person name="Chang Y.Y."/>
            <person name="Ann P.J."/>
            <person name="Tsai J.N."/>
            <person name="Chen C.Y."/>
            <person name="Tzean S.S."/>
            <person name="Ota Y."/>
            <person name="Hattori T."/>
            <person name="Sahashi N."/>
            <person name="Liou R.F."/>
            <person name="Kikuchi T."/>
            <person name="Tsai I.J."/>
        </authorList>
    </citation>
    <scope>NUCLEOTIDE SEQUENCE [LARGE SCALE GENOMIC DNA]</scope>
    <source>
        <strain evidence="3 4">FFPRI411160</strain>
    </source>
</reference>
<evidence type="ECO:0000256" key="1">
    <source>
        <dbReference type="SAM" id="MobiDB-lite"/>
    </source>
</evidence>
<dbReference type="STRING" id="2282107.A0A286U5T3"/>
<evidence type="ECO:0000313" key="4">
    <source>
        <dbReference type="Proteomes" id="UP000217199"/>
    </source>
</evidence>
<dbReference type="InterPro" id="IPR035899">
    <property type="entry name" value="DBL_dom_sf"/>
</dbReference>
<dbReference type="PROSITE" id="PS50010">
    <property type="entry name" value="DH_2"/>
    <property type="match status" value="1"/>
</dbReference>
<feature type="region of interest" description="Disordered" evidence="1">
    <location>
        <begin position="297"/>
        <end position="481"/>
    </location>
</feature>
<name>A0A286U5T3_9AGAM</name>
<dbReference type="Pfam" id="PF00621">
    <property type="entry name" value="RhoGEF"/>
    <property type="match status" value="1"/>
</dbReference>
<dbReference type="GO" id="GO:0005085">
    <property type="term" value="F:guanyl-nucleotide exchange factor activity"/>
    <property type="evidence" value="ECO:0007669"/>
    <property type="project" value="InterPro"/>
</dbReference>
<evidence type="ECO:0000313" key="3">
    <source>
        <dbReference type="EMBL" id="PAV14917.1"/>
    </source>
</evidence>
<feature type="compositionally biased region" description="Basic and acidic residues" evidence="1">
    <location>
        <begin position="727"/>
        <end position="736"/>
    </location>
</feature>
<feature type="domain" description="DH" evidence="2">
    <location>
        <begin position="776"/>
        <end position="992"/>
    </location>
</feature>
<keyword evidence="4" id="KW-1185">Reference proteome</keyword>
<organism evidence="3 4">
    <name type="scientific">Pyrrhoderma noxium</name>
    <dbReference type="NCBI Taxonomy" id="2282107"/>
    <lineage>
        <taxon>Eukaryota</taxon>
        <taxon>Fungi</taxon>
        <taxon>Dikarya</taxon>
        <taxon>Basidiomycota</taxon>
        <taxon>Agaricomycotina</taxon>
        <taxon>Agaricomycetes</taxon>
        <taxon>Hymenochaetales</taxon>
        <taxon>Hymenochaetaceae</taxon>
        <taxon>Pyrrhoderma</taxon>
    </lineage>
</organism>
<accession>A0A286U5T3</accession>
<dbReference type="SUPFAM" id="SSF48065">
    <property type="entry name" value="DBL homology domain (DH-domain)"/>
    <property type="match status" value="1"/>
</dbReference>
<gene>
    <name evidence="3" type="ORF">PNOK_0947000</name>
</gene>
<feature type="compositionally biased region" description="Basic and acidic residues" evidence="1">
    <location>
        <begin position="416"/>
        <end position="427"/>
    </location>
</feature>
<feature type="compositionally biased region" description="Polar residues" evidence="1">
    <location>
        <begin position="462"/>
        <end position="472"/>
    </location>
</feature>